<gene>
    <name evidence="3" type="ORF">ABHF33_14070</name>
</gene>
<name>A0AAU7F6M1_9NEIS</name>
<dbReference type="RefSeq" id="WP_348944532.1">
    <property type="nucleotide sequence ID" value="NZ_CP157355.1"/>
</dbReference>
<reference evidence="3" key="1">
    <citation type="submission" date="2024-05" db="EMBL/GenBank/DDBJ databases">
        <authorList>
            <person name="Yang L."/>
            <person name="Pan L."/>
        </authorList>
    </citation>
    <scope>NUCLEOTIDE SEQUENCE</scope>
    <source>
        <strain evidence="3">FCG-7</strain>
    </source>
</reference>
<sequence>MRAIATLIVLGLCALPLQAADLDAYTEEFAPYNYTENRQFKGMANQILDRIMVLSQLNIRRESVPWLRAVQQNQNNPASLIYTIVRTPQRESQYLWVGPYDDCDVVFMKLKSRSDIQLGSIKEAEKYYSGAARGAAAAQILQGQGYDMSRVDTSSPEEIRTVKMLYAKRFDLSAGMLLPHIYSARKLKLDASQLTAVQTIAKGGGCYYGFNPKVNPDTFNRFKDAFQQLKNSGELEKIRSQYLASASR</sequence>
<feature type="signal peptide" evidence="1">
    <location>
        <begin position="1"/>
        <end position="19"/>
    </location>
</feature>
<protein>
    <submittedName>
        <fullName evidence="3">Transporter substrate-binding domain-containing protein</fullName>
    </submittedName>
</protein>
<keyword evidence="1" id="KW-0732">Signal</keyword>
<dbReference type="InterPro" id="IPR001638">
    <property type="entry name" value="Solute-binding_3/MltF_N"/>
</dbReference>
<dbReference type="EMBL" id="CP157355">
    <property type="protein sequence ID" value="XBM00167.1"/>
    <property type="molecule type" value="Genomic_DNA"/>
</dbReference>
<evidence type="ECO:0000313" key="3">
    <source>
        <dbReference type="EMBL" id="XBM00167.1"/>
    </source>
</evidence>
<feature type="domain" description="Solute-binding protein family 3/N-terminal" evidence="2">
    <location>
        <begin position="25"/>
        <end position="243"/>
    </location>
</feature>
<feature type="chain" id="PRO_5043873689" evidence="1">
    <location>
        <begin position="20"/>
        <end position="248"/>
    </location>
</feature>
<organism evidence="3">
    <name type="scientific">Chitinibacter mangrovi</name>
    <dbReference type="NCBI Taxonomy" id="3153927"/>
    <lineage>
        <taxon>Bacteria</taxon>
        <taxon>Pseudomonadati</taxon>
        <taxon>Pseudomonadota</taxon>
        <taxon>Betaproteobacteria</taxon>
        <taxon>Neisseriales</taxon>
        <taxon>Chitinibacteraceae</taxon>
        <taxon>Chitinibacter</taxon>
    </lineage>
</organism>
<dbReference type="PANTHER" id="PTHR38834:SF3">
    <property type="entry name" value="SOLUTE-BINDING PROTEIN FAMILY 3_N-TERMINAL DOMAIN-CONTAINING PROTEIN"/>
    <property type="match status" value="1"/>
</dbReference>
<dbReference type="Pfam" id="PF00497">
    <property type="entry name" value="SBP_bac_3"/>
    <property type="match status" value="1"/>
</dbReference>
<dbReference type="Gene3D" id="3.40.190.10">
    <property type="entry name" value="Periplasmic binding protein-like II"/>
    <property type="match status" value="2"/>
</dbReference>
<accession>A0AAU7F6M1</accession>
<proteinExistence type="predicted"/>
<dbReference type="AlphaFoldDB" id="A0AAU7F6M1"/>
<evidence type="ECO:0000256" key="1">
    <source>
        <dbReference type="SAM" id="SignalP"/>
    </source>
</evidence>
<dbReference type="PANTHER" id="PTHR38834">
    <property type="entry name" value="PERIPLASMIC SUBSTRATE BINDING PROTEIN FAMILY 3"/>
    <property type="match status" value="1"/>
</dbReference>
<dbReference type="SUPFAM" id="SSF53850">
    <property type="entry name" value="Periplasmic binding protein-like II"/>
    <property type="match status" value="1"/>
</dbReference>
<dbReference type="KEGG" id="cmav:ABHF33_14070"/>
<evidence type="ECO:0000259" key="2">
    <source>
        <dbReference type="Pfam" id="PF00497"/>
    </source>
</evidence>